<proteinExistence type="predicted"/>
<accession>A0AB35L7Q1</accession>
<name>A0AB35L7Q1_ECTOL</name>
<protein>
    <submittedName>
        <fullName evidence="1">Uncharacterized protein</fullName>
    </submittedName>
</protein>
<reference evidence="1" key="1">
    <citation type="submission" date="2022-09" db="EMBL/GenBank/DDBJ databases">
        <title>Intensive care unit water sources are persistently colonized with multi-drug resistant bacteria and are the site of extensive horizontal gene transfer of antibiotic resistance genes.</title>
        <authorList>
            <person name="Diorio-Toth L."/>
        </authorList>
    </citation>
    <scope>NUCLEOTIDE SEQUENCE</scope>
    <source>
        <strain evidence="1">GD04000</strain>
    </source>
</reference>
<evidence type="ECO:0000313" key="2">
    <source>
        <dbReference type="Proteomes" id="UP001159292"/>
    </source>
</evidence>
<organism evidence="1 2">
    <name type="scientific">Ectopseudomonas oleovorans</name>
    <name type="common">Pseudomonas oleovorans</name>
    <dbReference type="NCBI Taxonomy" id="301"/>
    <lineage>
        <taxon>Bacteria</taxon>
        <taxon>Pseudomonadati</taxon>
        <taxon>Pseudomonadota</taxon>
        <taxon>Gammaproteobacteria</taxon>
        <taxon>Pseudomonadales</taxon>
        <taxon>Pseudomonadaceae</taxon>
        <taxon>Ectopseudomonas</taxon>
    </lineage>
</organism>
<dbReference type="AlphaFoldDB" id="A0AB35L7Q1"/>
<comment type="caution">
    <text evidence="1">The sequence shown here is derived from an EMBL/GenBank/DDBJ whole genome shotgun (WGS) entry which is preliminary data.</text>
</comment>
<dbReference type="Proteomes" id="UP001159292">
    <property type="component" value="Unassembled WGS sequence"/>
</dbReference>
<gene>
    <name evidence="1" type="ORF">N7671_20910</name>
</gene>
<sequence>MSPTQYAWEALSNTMRLYAESSARFHYLMQVDQEEAVANLDRAFEAKLESFHRLYDLTKSVPGFGYFDHADTSLMIVLRNALHHRDHTLFTSWNRMMILDGGVSGKAGAAYLIGEYERQSERTSRYPLPLQDFYQRLSHSSIRKPDTLRKLWNDNLAFEQIADHAKREGYPTNQVYVDVLPVFCSALKRVTSWMQTSEVAPVGFDSATYVAHFSRSLELDLRVPAFKVVRIPSFLADIQAPDN</sequence>
<evidence type="ECO:0000313" key="1">
    <source>
        <dbReference type="EMBL" id="MDH0569594.1"/>
    </source>
</evidence>
<dbReference type="GeneID" id="300418133"/>
<dbReference type="RefSeq" id="WP_161866127.1">
    <property type="nucleotide sequence ID" value="NZ_JANKBU010000074.1"/>
</dbReference>
<dbReference type="EMBL" id="JAOEET010000105">
    <property type="protein sequence ID" value="MDH0569594.1"/>
    <property type="molecule type" value="Genomic_DNA"/>
</dbReference>